<keyword evidence="1" id="KW-0732">Signal</keyword>
<evidence type="ECO:0000313" key="3">
    <source>
        <dbReference type="Proteomes" id="UP000218767"/>
    </source>
</evidence>
<dbReference type="Gene3D" id="3.20.20.140">
    <property type="entry name" value="Metal-dependent hydrolases"/>
    <property type="match status" value="1"/>
</dbReference>
<feature type="chain" id="PRO_5012404603" evidence="1">
    <location>
        <begin position="26"/>
        <end position="455"/>
    </location>
</feature>
<accession>A0A2A4XIP7</accession>
<dbReference type="PANTHER" id="PTHR10443:SF12">
    <property type="entry name" value="DIPEPTIDASE"/>
    <property type="match status" value="1"/>
</dbReference>
<dbReference type="Proteomes" id="UP000218767">
    <property type="component" value="Unassembled WGS sequence"/>
</dbReference>
<dbReference type="InterPro" id="IPR008257">
    <property type="entry name" value="Pept_M19"/>
</dbReference>
<dbReference type="Gene3D" id="1.10.287.650">
    <property type="entry name" value="L27 domain"/>
    <property type="match status" value="1"/>
</dbReference>
<gene>
    <name evidence="2" type="ORF">COB20_00435</name>
</gene>
<reference evidence="3" key="1">
    <citation type="submission" date="2017-08" db="EMBL/GenBank/DDBJ databases">
        <title>A dynamic microbial community with high functional redundancy inhabits the cold, oxic subseafloor aquifer.</title>
        <authorList>
            <person name="Tully B.J."/>
            <person name="Wheat C.G."/>
            <person name="Glazer B.T."/>
            <person name="Huber J.A."/>
        </authorList>
    </citation>
    <scope>NUCLEOTIDE SEQUENCE [LARGE SCALE GENOMIC DNA]</scope>
</reference>
<comment type="caution">
    <text evidence="2">The sequence shown here is derived from an EMBL/GenBank/DDBJ whole genome shotgun (WGS) entry which is preliminary data.</text>
</comment>
<dbReference type="Pfam" id="PF01244">
    <property type="entry name" value="Peptidase_M19"/>
    <property type="match status" value="1"/>
</dbReference>
<dbReference type="GO" id="GO:0006508">
    <property type="term" value="P:proteolysis"/>
    <property type="evidence" value="ECO:0007669"/>
    <property type="project" value="InterPro"/>
</dbReference>
<dbReference type="InterPro" id="IPR032466">
    <property type="entry name" value="Metal_Hydrolase"/>
</dbReference>
<dbReference type="SUPFAM" id="SSF51556">
    <property type="entry name" value="Metallo-dependent hydrolases"/>
    <property type="match status" value="1"/>
</dbReference>
<dbReference type="EMBL" id="NVUL01000001">
    <property type="protein sequence ID" value="PCI82483.1"/>
    <property type="molecule type" value="Genomic_DNA"/>
</dbReference>
<organism evidence="2 3">
    <name type="scientific">SAR86 cluster bacterium</name>
    <dbReference type="NCBI Taxonomy" id="2030880"/>
    <lineage>
        <taxon>Bacteria</taxon>
        <taxon>Pseudomonadati</taxon>
        <taxon>Pseudomonadota</taxon>
        <taxon>Gammaproteobacteria</taxon>
        <taxon>SAR86 cluster</taxon>
    </lineage>
</organism>
<dbReference type="PROSITE" id="PS51365">
    <property type="entry name" value="RENAL_DIPEPTIDASE_2"/>
    <property type="match status" value="1"/>
</dbReference>
<name>A0A2A4XIP7_9GAMM</name>
<dbReference type="PROSITE" id="PS51257">
    <property type="entry name" value="PROKAR_LIPOPROTEIN"/>
    <property type="match status" value="1"/>
</dbReference>
<sequence>MVFHLRLLKLITTIAFLAAFLTACSEDAVPTQSSAPAAESVANAAVETEQQLVERALGIHERVITLDTHADINTSNFTPDNNYTSDLDTQVNLPKMEQGGLDVAWFIVYTGQSTLDAEGYAAAYANAIDKFDAIHRLAEDIAPELIEIAYTSDDVRRIVAADKKVAMIGIENAYPVGLNMANIKDFQERGGRYMSLAHNGHSQFSDSNTGERDNIWLHDGLSEMGKEAVAEMNKWGIMIDVSHPSKDAIMQMLDLTRAPLVASHSSARAMSEHSRNLDDEQLLRIKENGGVVQTVAFSSYLNADKNARFSEARNTLIAEIATDLGVEVLGFAEIRALSEIQRTIYRSLMDEVNALAAPRLEAEVNAIAPPVDVVDLVNHIDYMVELIGLEHVGISSDFDGGGGISGWNDASETANVTVELVRRGYSEEQIGLLWSGNLLRVLDDVQRIAAEIQAE</sequence>
<evidence type="ECO:0000313" key="2">
    <source>
        <dbReference type="EMBL" id="PCI82483.1"/>
    </source>
</evidence>
<dbReference type="AlphaFoldDB" id="A0A2A4XIP7"/>
<dbReference type="PANTHER" id="PTHR10443">
    <property type="entry name" value="MICROSOMAL DIPEPTIDASE"/>
    <property type="match status" value="1"/>
</dbReference>
<dbReference type="GO" id="GO:0070573">
    <property type="term" value="F:metallodipeptidase activity"/>
    <property type="evidence" value="ECO:0007669"/>
    <property type="project" value="InterPro"/>
</dbReference>
<evidence type="ECO:0000256" key="1">
    <source>
        <dbReference type="SAM" id="SignalP"/>
    </source>
</evidence>
<feature type="signal peptide" evidence="1">
    <location>
        <begin position="1"/>
        <end position="25"/>
    </location>
</feature>
<dbReference type="CDD" id="cd01301">
    <property type="entry name" value="rDP_like"/>
    <property type="match status" value="1"/>
</dbReference>
<proteinExistence type="predicted"/>
<protein>
    <submittedName>
        <fullName evidence="2">Peptidase M19</fullName>
    </submittedName>
</protein>